<dbReference type="Proteomes" id="UP001424441">
    <property type="component" value="Unassembled WGS sequence"/>
</dbReference>
<dbReference type="InterPro" id="IPR029044">
    <property type="entry name" value="Nucleotide-diphossugar_trans"/>
</dbReference>
<evidence type="ECO:0000256" key="2">
    <source>
        <dbReference type="ARBA" id="ARBA00022676"/>
    </source>
</evidence>
<gene>
    <name evidence="5" type="ORF">GCM10008943_33740</name>
</gene>
<comment type="similarity">
    <text evidence="1">Belongs to the glycosyltransferase 2 family.</text>
</comment>
<dbReference type="Gene3D" id="3.90.550.10">
    <property type="entry name" value="Spore Coat Polysaccharide Biosynthesis Protein SpsA, Chain A"/>
    <property type="match status" value="1"/>
</dbReference>
<comment type="caution">
    <text evidence="5">The sequence shown here is derived from an EMBL/GenBank/DDBJ whole genome shotgun (WGS) entry which is preliminary data.</text>
</comment>
<accession>A0ABN1GQ15</accession>
<dbReference type="Pfam" id="PF00534">
    <property type="entry name" value="Glycos_transf_1"/>
    <property type="match status" value="1"/>
</dbReference>
<evidence type="ECO:0000256" key="1">
    <source>
        <dbReference type="ARBA" id="ARBA00006739"/>
    </source>
</evidence>
<evidence type="ECO:0000313" key="5">
    <source>
        <dbReference type="EMBL" id="GAA0616113.1"/>
    </source>
</evidence>
<protein>
    <recommendedName>
        <fullName evidence="4">Glycosyl transferase family 1 domain-containing protein</fullName>
    </recommendedName>
</protein>
<dbReference type="Gene3D" id="3.40.50.2000">
    <property type="entry name" value="Glycogen Phosphorylase B"/>
    <property type="match status" value="1"/>
</dbReference>
<dbReference type="SUPFAM" id="SSF53756">
    <property type="entry name" value="UDP-Glycosyltransferase/glycogen phosphorylase"/>
    <property type="match status" value="1"/>
</dbReference>
<evidence type="ECO:0000259" key="4">
    <source>
        <dbReference type="Pfam" id="PF00534"/>
    </source>
</evidence>
<dbReference type="InterPro" id="IPR001296">
    <property type="entry name" value="Glyco_trans_1"/>
</dbReference>
<proteinExistence type="inferred from homology"/>
<dbReference type="SUPFAM" id="SSF53448">
    <property type="entry name" value="Nucleotide-diphospho-sugar transferases"/>
    <property type="match status" value="1"/>
</dbReference>
<dbReference type="PANTHER" id="PTHR43179:SF12">
    <property type="entry name" value="GALACTOFURANOSYLTRANSFERASE GLFT2"/>
    <property type="match status" value="1"/>
</dbReference>
<organism evidence="5 6">
    <name type="scientific">Paenochrobactrum glaciei</name>
    <dbReference type="NCBI Taxonomy" id="486407"/>
    <lineage>
        <taxon>Bacteria</taxon>
        <taxon>Pseudomonadati</taxon>
        <taxon>Pseudomonadota</taxon>
        <taxon>Alphaproteobacteria</taxon>
        <taxon>Hyphomicrobiales</taxon>
        <taxon>Brucellaceae</taxon>
        <taxon>Paenochrobactrum</taxon>
    </lineage>
</organism>
<name>A0ABN1GQ15_9HYPH</name>
<keyword evidence="3" id="KW-0808">Transferase</keyword>
<dbReference type="EMBL" id="BAAADE010000022">
    <property type="protein sequence ID" value="GAA0616113.1"/>
    <property type="molecule type" value="Genomic_DNA"/>
</dbReference>
<evidence type="ECO:0000313" key="6">
    <source>
        <dbReference type="Proteomes" id="UP001424441"/>
    </source>
</evidence>
<reference evidence="5 6" key="1">
    <citation type="journal article" date="2019" name="Int. J. Syst. Evol. Microbiol.">
        <title>The Global Catalogue of Microorganisms (GCM) 10K type strain sequencing project: providing services to taxonomists for standard genome sequencing and annotation.</title>
        <authorList>
            <consortium name="The Broad Institute Genomics Platform"/>
            <consortium name="The Broad Institute Genome Sequencing Center for Infectious Disease"/>
            <person name="Wu L."/>
            <person name="Ma J."/>
        </authorList>
    </citation>
    <scope>NUCLEOTIDE SEQUENCE [LARGE SCALE GENOMIC DNA]</scope>
    <source>
        <strain evidence="5 6">JCM 15115</strain>
    </source>
</reference>
<evidence type="ECO:0000256" key="3">
    <source>
        <dbReference type="ARBA" id="ARBA00022679"/>
    </source>
</evidence>
<feature type="domain" description="Glycosyl transferase family 1" evidence="4">
    <location>
        <begin position="429"/>
        <end position="573"/>
    </location>
</feature>
<keyword evidence="2" id="KW-0328">Glycosyltransferase</keyword>
<sequence>MQRNEKNLGFVKTVNKAVQFAEGDFVLINTDIEVPALWLERLMAPIGEDRTIASVTPFSNAATICSFPKMNADNELLSGIDANKLDACFSMLDPNLPEVDAPTGVGFCMGINGDIWRQIGGFDDELFSRGYGEENDWCQRAISKGYRNVIVQNLFIYHKHGGSFESETRAALRDENYRKLVGRWPRYPSEVDAFIKADPLAPARQMATLLAYCNKGSMPPSLIIDHDIGGGANTYRQKLVQDRLALNQPVFVLTAPQSFGATKNQLTLDFFFGEHHQRFESRGHSCLRALFSVVRLGEIFFNNIVSYQDPLDIVRLILSLKSESKARLVLALHDFYMINPSYTLLNAEGYYPGINEVEKSWLNINKNPFAYNPQNETIEEWHTVWGKLSDNADEILCFSDNSRDHLLKVYPECAPRALVRPHTLPVGFDRKPRLFNNKYLNIAVVGSIGQSKGGGIVAEISRILAKEDKQARVTVVGILEGAPNNSNLRVTGPYKTENLPQILEELEVNVCLLPSIWPETFSYVAEELMVLDVPLVCFDLGAPAERVVHYHRGQVASEMSADGALRTIRDLLHRLDVF</sequence>
<dbReference type="PANTHER" id="PTHR43179">
    <property type="entry name" value="RHAMNOSYLTRANSFERASE WBBL"/>
    <property type="match status" value="1"/>
</dbReference>
<keyword evidence="6" id="KW-1185">Reference proteome</keyword>